<reference evidence="2 3" key="1">
    <citation type="journal article" date="2024" name="J Genomics">
        <title>Draft genome sequencing and assembly of Favolaschia claudopus CIRM-BRFM 2984 isolated from oak limbs.</title>
        <authorList>
            <person name="Navarro D."/>
            <person name="Drula E."/>
            <person name="Chaduli D."/>
            <person name="Cazenave R."/>
            <person name="Ahrendt S."/>
            <person name="Wang J."/>
            <person name="Lipzen A."/>
            <person name="Daum C."/>
            <person name="Barry K."/>
            <person name="Grigoriev I.V."/>
            <person name="Favel A."/>
            <person name="Rosso M.N."/>
            <person name="Martin F."/>
        </authorList>
    </citation>
    <scope>NUCLEOTIDE SEQUENCE [LARGE SCALE GENOMIC DNA]</scope>
    <source>
        <strain evidence="2 3">CIRM-BRFM 2984</strain>
    </source>
</reference>
<keyword evidence="3" id="KW-1185">Reference proteome</keyword>
<keyword evidence="1" id="KW-0175">Coiled coil</keyword>
<name>A0AAW0AZ96_9AGAR</name>
<accession>A0AAW0AZ96</accession>
<dbReference type="Proteomes" id="UP001362999">
    <property type="component" value="Unassembled WGS sequence"/>
</dbReference>
<proteinExistence type="predicted"/>
<feature type="coiled-coil region" evidence="1">
    <location>
        <begin position="5"/>
        <end position="32"/>
    </location>
</feature>
<dbReference type="InterPro" id="IPR032675">
    <property type="entry name" value="LRR_dom_sf"/>
</dbReference>
<comment type="caution">
    <text evidence="2">The sequence shown here is derived from an EMBL/GenBank/DDBJ whole genome shotgun (WGS) entry which is preliminary data.</text>
</comment>
<dbReference type="AlphaFoldDB" id="A0AAW0AZ96"/>
<protein>
    <submittedName>
        <fullName evidence="2">F-box domain-containing protein</fullName>
    </submittedName>
</protein>
<dbReference type="Gene3D" id="3.80.10.10">
    <property type="entry name" value="Ribonuclease Inhibitor"/>
    <property type="match status" value="1"/>
</dbReference>
<evidence type="ECO:0000256" key="1">
    <source>
        <dbReference type="SAM" id="Coils"/>
    </source>
</evidence>
<dbReference type="EMBL" id="JAWWNJ010000047">
    <property type="protein sequence ID" value="KAK7017600.1"/>
    <property type="molecule type" value="Genomic_DNA"/>
</dbReference>
<sequence length="365" mass="40919">MVPELAEERARLVELEMQILEVERTLAALRLQESVARARLNAYKYPVLSLPDEIIAEMFLHFVPEYPKCSPAAGPCSPMRLTHICRLWREIALATPRLWRALSLPFRSPSSVGNLWLSRAGSLPLAICLQESDGNTPDFPAHVTALLPYLPLCEYLEIGLALRVSDLPIMESEFPILKHLDLSLSGIPPHDIELFSVPMLRSVVVEIHATHGIALPWTQLDTLSLYDITLPNCEDVLRQVTNLVHLTLDLYVDDDAQDFVIQPAITLPHLKSFKADGERNMKRLLDSFVLPSLLQLDVAEDYLGKDPIASLTTFILRSGCKLEKLYVTYADSLSNTPYLPTFASVEEVHVLAGSWPDRSNLHLLS</sequence>
<organism evidence="2 3">
    <name type="scientific">Favolaschia claudopus</name>
    <dbReference type="NCBI Taxonomy" id="2862362"/>
    <lineage>
        <taxon>Eukaryota</taxon>
        <taxon>Fungi</taxon>
        <taxon>Dikarya</taxon>
        <taxon>Basidiomycota</taxon>
        <taxon>Agaricomycotina</taxon>
        <taxon>Agaricomycetes</taxon>
        <taxon>Agaricomycetidae</taxon>
        <taxon>Agaricales</taxon>
        <taxon>Marasmiineae</taxon>
        <taxon>Mycenaceae</taxon>
        <taxon>Favolaschia</taxon>
    </lineage>
</organism>
<dbReference type="Gene3D" id="1.20.1280.50">
    <property type="match status" value="1"/>
</dbReference>
<evidence type="ECO:0000313" key="2">
    <source>
        <dbReference type="EMBL" id="KAK7017600.1"/>
    </source>
</evidence>
<evidence type="ECO:0000313" key="3">
    <source>
        <dbReference type="Proteomes" id="UP001362999"/>
    </source>
</evidence>
<dbReference type="SUPFAM" id="SSF52058">
    <property type="entry name" value="L domain-like"/>
    <property type="match status" value="1"/>
</dbReference>
<gene>
    <name evidence="2" type="ORF">R3P38DRAFT_2984044</name>
</gene>